<name>A0A7U5SSI8_YEREN</name>
<dbReference type="EMBL" id="CP007448">
    <property type="protein sequence ID" value="ATX62702.1"/>
    <property type="molecule type" value="Genomic_DNA"/>
</dbReference>
<evidence type="ECO:0000256" key="5">
    <source>
        <dbReference type="SAM" id="MobiDB-lite"/>
    </source>
</evidence>
<evidence type="ECO:0000256" key="2">
    <source>
        <dbReference type="ARBA" id="ARBA00022801"/>
    </source>
</evidence>
<keyword evidence="2" id="KW-0378">Hydrolase</keyword>
<comment type="similarity">
    <text evidence="3">Belongs to the HNH nuclease family.</text>
</comment>
<dbReference type="GO" id="GO:0005829">
    <property type="term" value="C:cytosol"/>
    <property type="evidence" value="ECO:0007669"/>
    <property type="project" value="TreeGrafter"/>
</dbReference>
<sequence>MPVHPLKRCSYPGCRARVKAGRCAEHKREARVQQDSQRGSRRERGYTPRWDKYRLMYLKAHPLCVHCEKQGIYTPAKIVDHIIPIDGGEDVLFWPESNHQGLCVSCHSRKTTTQDPVTKQQRKAGKFHEQEEAAKHRNDWIHEYNKNA</sequence>
<keyword evidence="7" id="KW-0255">Endonuclease</keyword>
<dbReference type="GO" id="GO:0008270">
    <property type="term" value="F:zinc ion binding"/>
    <property type="evidence" value="ECO:0007669"/>
    <property type="project" value="InterPro"/>
</dbReference>
<dbReference type="KEGG" id="yel:LC20_06525"/>
<feature type="domain" description="HNH nuclease" evidence="6">
    <location>
        <begin position="52"/>
        <end position="108"/>
    </location>
</feature>
<evidence type="ECO:0000256" key="3">
    <source>
        <dbReference type="ARBA" id="ARBA00038412"/>
    </source>
</evidence>
<organism evidence="7 8">
    <name type="scientific">Yersinia enterocolitica LC20</name>
    <dbReference type="NCBI Taxonomy" id="1443113"/>
    <lineage>
        <taxon>Bacteria</taxon>
        <taxon>Pseudomonadati</taxon>
        <taxon>Pseudomonadota</taxon>
        <taxon>Gammaproteobacteria</taxon>
        <taxon>Enterobacterales</taxon>
        <taxon>Yersiniaceae</taxon>
        <taxon>Yersinia</taxon>
    </lineage>
</organism>
<dbReference type="AlphaFoldDB" id="A0A7U5SSI8"/>
<dbReference type="InterPro" id="IPR002711">
    <property type="entry name" value="HNH"/>
</dbReference>
<evidence type="ECO:0000313" key="7">
    <source>
        <dbReference type="EMBL" id="ATX62702.1"/>
    </source>
</evidence>
<proteinExistence type="inferred from homology"/>
<keyword evidence="1" id="KW-0540">Nuclease</keyword>
<feature type="compositionally biased region" description="Basic and acidic residues" evidence="5">
    <location>
        <begin position="126"/>
        <end position="148"/>
    </location>
</feature>
<gene>
    <name evidence="7" type="ORF">LC20_06525</name>
</gene>
<dbReference type="PANTHER" id="PTHR41286:SF1">
    <property type="entry name" value="HNH NUCLEASE YAJD-RELATED"/>
    <property type="match status" value="1"/>
</dbReference>
<protein>
    <recommendedName>
        <fullName evidence="4">Putative HNH nuclease YajD</fullName>
    </recommendedName>
</protein>
<accession>A0A7U5SSI8</accession>
<dbReference type="GO" id="GO:0003676">
    <property type="term" value="F:nucleic acid binding"/>
    <property type="evidence" value="ECO:0007669"/>
    <property type="project" value="InterPro"/>
</dbReference>
<evidence type="ECO:0000259" key="6">
    <source>
        <dbReference type="SMART" id="SM00507"/>
    </source>
</evidence>
<evidence type="ECO:0000256" key="1">
    <source>
        <dbReference type="ARBA" id="ARBA00022722"/>
    </source>
</evidence>
<dbReference type="Proteomes" id="UP000230961">
    <property type="component" value="Chromosome"/>
</dbReference>
<feature type="region of interest" description="Disordered" evidence="5">
    <location>
        <begin position="113"/>
        <end position="148"/>
    </location>
</feature>
<dbReference type="PANTHER" id="PTHR41286">
    <property type="entry name" value="HNH NUCLEASE YAJD-RELATED"/>
    <property type="match status" value="1"/>
</dbReference>
<dbReference type="Pfam" id="PF01844">
    <property type="entry name" value="HNH"/>
    <property type="match status" value="1"/>
</dbReference>
<evidence type="ECO:0000313" key="8">
    <source>
        <dbReference type="Proteomes" id="UP000230961"/>
    </source>
</evidence>
<dbReference type="GO" id="GO:0004519">
    <property type="term" value="F:endonuclease activity"/>
    <property type="evidence" value="ECO:0007669"/>
    <property type="project" value="UniProtKB-KW"/>
</dbReference>
<dbReference type="GO" id="GO:0016787">
    <property type="term" value="F:hydrolase activity"/>
    <property type="evidence" value="ECO:0007669"/>
    <property type="project" value="UniProtKB-KW"/>
</dbReference>
<evidence type="ECO:0000256" key="4">
    <source>
        <dbReference type="ARBA" id="ARBA00040194"/>
    </source>
</evidence>
<dbReference type="InterPro" id="IPR003615">
    <property type="entry name" value="HNH_nuc"/>
</dbReference>
<reference evidence="7 8" key="1">
    <citation type="submission" date="2017-11" db="EMBL/GenBank/DDBJ databases">
        <title>The complete genome sequence and comparative genome analysis of Yersinia enterocolitica strain LC20.</title>
        <authorList>
            <person name="Shi G."/>
            <person name="Su M."/>
            <person name="Liang J."/>
            <person name="Gu W."/>
            <person name="Xiao Y."/>
            <person name="Zhang Z."/>
            <person name="Qiu H."/>
            <person name="Duan R."/>
            <person name="Zhang Z."/>
            <person name="Li Y."/>
            <person name="Zhang X."/>
            <person name="Ling Y."/>
            <person name="Song L."/>
            <person name="Chen M."/>
            <person name="Zhao Y."/>
            <person name="Wu J."/>
            <person name="Jing H."/>
            <person name="Xiao J."/>
            <person name="Wang X."/>
        </authorList>
    </citation>
    <scope>NUCLEOTIDE SEQUENCE [LARGE SCALE GENOMIC DNA]</scope>
    <source>
        <strain evidence="7 8">LC20</strain>
    </source>
</reference>
<dbReference type="Gene3D" id="1.10.30.50">
    <property type="match status" value="1"/>
</dbReference>
<dbReference type="CDD" id="cd00085">
    <property type="entry name" value="HNHc"/>
    <property type="match status" value="1"/>
</dbReference>
<dbReference type="SMART" id="SM00507">
    <property type="entry name" value="HNHc"/>
    <property type="match status" value="1"/>
</dbReference>